<protein>
    <submittedName>
        <fullName evidence="1">Uncharacterized protein</fullName>
    </submittedName>
</protein>
<proteinExistence type="predicted"/>
<sequence>MSVPAIQELRELALQDIIGFTDVSTIAYELLDLSDLSPQVVRAERSVVDTIRMEATLACFPLLATVMDRKHNHHLIPNDHIYHIWNYILSCFIFFGKVTGVADRNRHDDFGPNALLDQVAIAVENLFLSLTENPQFSADIVQRDDSFSNELNTVAYGFWRCCASSSHLYHPHRLLHCAMRIVIMKNSSYQDPNVLWGIMIPEHDAKTSLRAAISLAMDCLSGEYEPTWHNLYPISTAILGFTGLGMKSSEDLINDYIRLASVLVTLLRSLTSRRNTAMVDNSAEAYWTAIYSLRSLVESISQTIVRTGVYGLRKILAHTPLILTLFNIEYHFERKGPCLPGSELKLEALRQLLASVLQNITRCAFWPCIRRAILPHIRAVGKSGIDTLVDPRSYVHITWMVLQRTIEKVNEVDNKLLLRERRSRCANQSKIDWHQGKHALKCGDALYKGSEIQPFRMNLPKVDVPAADRAYIHMRASMDIKSQKDEIQRMLKACYSGTAYETPVYSTLKTPTLVMDYRKAANSGQPEISLKSRQRCIQEFHLEGCPANVDGTILGGVVLIVGPLPLGEETPPYIYFTSLHTLMGTIPG</sequence>
<accession>A0A0D7BK99</accession>
<reference evidence="1 2" key="1">
    <citation type="journal article" date="2015" name="Fungal Genet. Biol.">
        <title>Evolution of novel wood decay mechanisms in Agaricales revealed by the genome sequences of Fistulina hepatica and Cylindrobasidium torrendii.</title>
        <authorList>
            <person name="Floudas D."/>
            <person name="Held B.W."/>
            <person name="Riley R."/>
            <person name="Nagy L.G."/>
            <person name="Koehler G."/>
            <person name="Ransdell A.S."/>
            <person name="Younus H."/>
            <person name="Chow J."/>
            <person name="Chiniquy J."/>
            <person name="Lipzen A."/>
            <person name="Tritt A."/>
            <person name="Sun H."/>
            <person name="Haridas S."/>
            <person name="LaButti K."/>
            <person name="Ohm R.A."/>
            <person name="Kues U."/>
            <person name="Blanchette R.A."/>
            <person name="Grigoriev I.V."/>
            <person name="Minto R.E."/>
            <person name="Hibbett D.S."/>
        </authorList>
    </citation>
    <scope>NUCLEOTIDE SEQUENCE [LARGE SCALE GENOMIC DNA]</scope>
    <source>
        <strain evidence="1 2">FP15055 ss-10</strain>
    </source>
</reference>
<dbReference type="EMBL" id="KN880474">
    <property type="protein sequence ID" value="KIY70036.1"/>
    <property type="molecule type" value="Genomic_DNA"/>
</dbReference>
<name>A0A0D7BK99_9AGAR</name>
<dbReference type="AlphaFoldDB" id="A0A0D7BK99"/>
<gene>
    <name evidence="1" type="ORF">CYLTODRAFT_452063</name>
</gene>
<evidence type="ECO:0000313" key="2">
    <source>
        <dbReference type="Proteomes" id="UP000054007"/>
    </source>
</evidence>
<dbReference type="Proteomes" id="UP000054007">
    <property type="component" value="Unassembled WGS sequence"/>
</dbReference>
<evidence type="ECO:0000313" key="1">
    <source>
        <dbReference type="EMBL" id="KIY70036.1"/>
    </source>
</evidence>
<organism evidence="1 2">
    <name type="scientific">Cylindrobasidium torrendii FP15055 ss-10</name>
    <dbReference type="NCBI Taxonomy" id="1314674"/>
    <lineage>
        <taxon>Eukaryota</taxon>
        <taxon>Fungi</taxon>
        <taxon>Dikarya</taxon>
        <taxon>Basidiomycota</taxon>
        <taxon>Agaricomycotina</taxon>
        <taxon>Agaricomycetes</taxon>
        <taxon>Agaricomycetidae</taxon>
        <taxon>Agaricales</taxon>
        <taxon>Marasmiineae</taxon>
        <taxon>Physalacriaceae</taxon>
        <taxon>Cylindrobasidium</taxon>
    </lineage>
</organism>
<keyword evidence="2" id="KW-1185">Reference proteome</keyword>